<protein>
    <submittedName>
        <fullName evidence="2">Uncharacterized protein</fullName>
    </submittedName>
</protein>
<feature type="region of interest" description="Disordered" evidence="1">
    <location>
        <begin position="30"/>
        <end position="52"/>
    </location>
</feature>
<name>A0A383AQP2_9ZZZZ</name>
<evidence type="ECO:0000313" key="2">
    <source>
        <dbReference type="EMBL" id="SVE09840.1"/>
    </source>
</evidence>
<feature type="non-terminal residue" evidence="2">
    <location>
        <position position="1"/>
    </location>
</feature>
<accession>A0A383AQP2</accession>
<feature type="compositionally biased region" description="Polar residues" evidence="1">
    <location>
        <begin position="35"/>
        <end position="52"/>
    </location>
</feature>
<sequence>CRVSAVLGTQDNEDIEGYSVSFRSTSSVSSVRLSHPNTSMHSISHSHLYSSW</sequence>
<evidence type="ECO:0000256" key="1">
    <source>
        <dbReference type="SAM" id="MobiDB-lite"/>
    </source>
</evidence>
<dbReference type="EMBL" id="UINC01193978">
    <property type="protein sequence ID" value="SVE09840.1"/>
    <property type="molecule type" value="Genomic_DNA"/>
</dbReference>
<gene>
    <name evidence="2" type="ORF">METZ01_LOCUS462694</name>
</gene>
<proteinExistence type="predicted"/>
<reference evidence="2" key="1">
    <citation type="submission" date="2018-05" db="EMBL/GenBank/DDBJ databases">
        <authorList>
            <person name="Lanie J.A."/>
            <person name="Ng W.-L."/>
            <person name="Kazmierczak K.M."/>
            <person name="Andrzejewski T.M."/>
            <person name="Davidsen T.M."/>
            <person name="Wayne K.J."/>
            <person name="Tettelin H."/>
            <person name="Glass J.I."/>
            <person name="Rusch D."/>
            <person name="Podicherti R."/>
            <person name="Tsui H.-C.T."/>
            <person name="Winkler M.E."/>
        </authorList>
    </citation>
    <scope>NUCLEOTIDE SEQUENCE</scope>
</reference>
<dbReference type="AlphaFoldDB" id="A0A383AQP2"/>
<organism evidence="2">
    <name type="scientific">marine metagenome</name>
    <dbReference type="NCBI Taxonomy" id="408172"/>
    <lineage>
        <taxon>unclassified sequences</taxon>
        <taxon>metagenomes</taxon>
        <taxon>ecological metagenomes</taxon>
    </lineage>
</organism>